<keyword evidence="3 5" id="KW-0808">Transferase</keyword>
<dbReference type="PROSITE" id="PS50173">
    <property type="entry name" value="UMUC"/>
    <property type="match status" value="1"/>
</dbReference>
<dbReference type="SUPFAM" id="SSF56672">
    <property type="entry name" value="DNA/RNA polymerases"/>
    <property type="match status" value="1"/>
</dbReference>
<dbReference type="PANTHER" id="PTHR11076">
    <property type="entry name" value="DNA REPAIR POLYMERASE UMUC / TRANSFERASE FAMILY MEMBER"/>
    <property type="match status" value="1"/>
</dbReference>
<organism evidence="5 6">
    <name type="scientific">Massilicoli timonensis</name>
    <dbReference type="NCBI Taxonomy" id="2015901"/>
    <lineage>
        <taxon>Bacteria</taxon>
        <taxon>Bacillati</taxon>
        <taxon>Bacillota</taxon>
        <taxon>Erysipelotrichia</taxon>
        <taxon>Erysipelotrichales</taxon>
        <taxon>Erysipelotrichaceae</taxon>
        <taxon>Massilicoli</taxon>
    </lineage>
</organism>
<feature type="active site" evidence="3">
    <location>
        <position position="104"/>
    </location>
</feature>
<dbReference type="NCBIfam" id="NF002677">
    <property type="entry name" value="PRK02406.1"/>
    <property type="match status" value="1"/>
</dbReference>
<dbReference type="Pfam" id="PF11798">
    <property type="entry name" value="IMS_HHH"/>
    <property type="match status" value="1"/>
</dbReference>
<keyword evidence="3 5" id="KW-0548">Nucleotidyltransferase</keyword>
<comment type="catalytic activity">
    <reaction evidence="3">
        <text>DNA(n) + a 2'-deoxyribonucleoside 5'-triphosphate = DNA(n+1) + diphosphate</text>
        <dbReference type="Rhea" id="RHEA:22508"/>
        <dbReference type="Rhea" id="RHEA-COMP:17339"/>
        <dbReference type="Rhea" id="RHEA-COMP:17340"/>
        <dbReference type="ChEBI" id="CHEBI:33019"/>
        <dbReference type="ChEBI" id="CHEBI:61560"/>
        <dbReference type="ChEBI" id="CHEBI:173112"/>
        <dbReference type="EC" id="2.7.7.7"/>
    </reaction>
</comment>
<feature type="site" description="Substrate discrimination" evidence="3">
    <location>
        <position position="14"/>
    </location>
</feature>
<evidence type="ECO:0000256" key="3">
    <source>
        <dbReference type="HAMAP-Rule" id="MF_01113"/>
    </source>
</evidence>
<keyword evidence="2 3" id="KW-0515">Mutator protein</keyword>
<dbReference type="CDD" id="cd03586">
    <property type="entry name" value="PolY_Pol_IV_kappa"/>
    <property type="match status" value="1"/>
</dbReference>
<sequence length="392" mass="43821">MGRVIFHIDLNSFFASAEIMRNSALAGQPLAISGLSRRAVVSTASYEARKYGVHSAMPLHQALEKCPDLVVVQGDYAWYEQLSERFLSFIRSITPLVEQASIDECYADMSEVIRAYKRPLDLAWIIQKRLYEELKLPCSIGIGPNKFLAKMASDMHKPMGITILRKQEIAKKLWPLPIGSMIGIGKKSTPLLEKAGIETIGDLADPTNENRVMQILGKASYQLIQNARGNGTNVLTFSHSVQSISRSTTLDKDTLDDQEIRLAFQKLCHALVQGCREEGVVGKMISITIRYFDFKNIVRSASLEHYSDRFADFYETALLLFDNHHTADIPIRHLGVTLGTLASTTRAIQQLDLFTAQKAEKIDVLEELNAQLSTGKLVFASSLLSKKDDQKR</sequence>
<dbReference type="EC" id="2.7.7.7" evidence="3"/>
<comment type="subunit">
    <text evidence="3">Monomer.</text>
</comment>
<proteinExistence type="inferred from homology"/>
<dbReference type="InterPro" id="IPR050116">
    <property type="entry name" value="DNA_polymerase-Y"/>
</dbReference>
<accession>A0ABT1SMP7</accession>
<feature type="domain" description="UmuC" evidence="4">
    <location>
        <begin position="5"/>
        <end position="185"/>
    </location>
</feature>
<dbReference type="InterPro" id="IPR043502">
    <property type="entry name" value="DNA/RNA_pol_sf"/>
</dbReference>
<keyword evidence="3" id="KW-0238">DNA-binding</keyword>
<keyword evidence="3" id="KW-0460">Magnesium</keyword>
<dbReference type="InterPro" id="IPR043128">
    <property type="entry name" value="Rev_trsase/Diguanyl_cyclase"/>
</dbReference>
<comment type="subcellular location">
    <subcellularLocation>
        <location evidence="3">Cytoplasm</location>
    </subcellularLocation>
</comment>
<protein>
    <recommendedName>
        <fullName evidence="3">DNA polymerase IV</fullName>
        <shortName evidence="3">Pol IV</shortName>
        <ecNumber evidence="3">2.7.7.7</ecNumber>
    </recommendedName>
</protein>
<evidence type="ECO:0000313" key="6">
    <source>
        <dbReference type="Proteomes" id="UP001524435"/>
    </source>
</evidence>
<dbReference type="HAMAP" id="MF_01113">
    <property type="entry name" value="DNApol_IV"/>
    <property type="match status" value="1"/>
</dbReference>
<dbReference type="Proteomes" id="UP001524435">
    <property type="component" value="Unassembled WGS sequence"/>
</dbReference>
<keyword evidence="3" id="KW-0479">Metal-binding</keyword>
<dbReference type="RefSeq" id="WP_102266657.1">
    <property type="nucleotide sequence ID" value="NZ_CALVCM010000003.1"/>
</dbReference>
<dbReference type="GO" id="GO:0003887">
    <property type="term" value="F:DNA-directed DNA polymerase activity"/>
    <property type="evidence" value="ECO:0007669"/>
    <property type="project" value="UniProtKB-EC"/>
</dbReference>
<evidence type="ECO:0000256" key="2">
    <source>
        <dbReference type="ARBA" id="ARBA00022457"/>
    </source>
</evidence>
<evidence type="ECO:0000259" key="4">
    <source>
        <dbReference type="PROSITE" id="PS50173"/>
    </source>
</evidence>
<comment type="caution">
    <text evidence="5">The sequence shown here is derived from an EMBL/GenBank/DDBJ whole genome shotgun (WGS) entry which is preliminary data.</text>
</comment>
<dbReference type="PANTHER" id="PTHR11076:SF33">
    <property type="entry name" value="DNA POLYMERASE KAPPA"/>
    <property type="match status" value="1"/>
</dbReference>
<gene>
    <name evidence="3 5" type="primary">dinB</name>
    <name evidence="5" type="ORF">NE663_09505</name>
</gene>
<feature type="binding site" evidence="3">
    <location>
        <position position="9"/>
    </location>
    <ligand>
        <name>Mg(2+)</name>
        <dbReference type="ChEBI" id="CHEBI:18420"/>
    </ligand>
</feature>
<keyword evidence="3" id="KW-0227">DNA damage</keyword>
<dbReference type="InterPro" id="IPR017961">
    <property type="entry name" value="DNA_pol_Y-fam_little_finger"/>
</dbReference>
<dbReference type="Gene3D" id="3.40.1170.60">
    <property type="match status" value="1"/>
</dbReference>
<feature type="binding site" evidence="3">
    <location>
        <position position="103"/>
    </location>
    <ligand>
        <name>Mg(2+)</name>
        <dbReference type="ChEBI" id="CHEBI:18420"/>
    </ligand>
</feature>
<dbReference type="InterPro" id="IPR022880">
    <property type="entry name" value="DNApol_IV"/>
</dbReference>
<keyword evidence="3" id="KW-0234">DNA repair</keyword>
<dbReference type="InterPro" id="IPR036775">
    <property type="entry name" value="DNA_pol_Y-fam_lit_finger_sf"/>
</dbReference>
<dbReference type="Pfam" id="PF00817">
    <property type="entry name" value="IMS"/>
    <property type="match status" value="1"/>
</dbReference>
<dbReference type="InterPro" id="IPR024728">
    <property type="entry name" value="PolY_HhH_motif"/>
</dbReference>
<dbReference type="Gene3D" id="3.30.1490.100">
    <property type="entry name" value="DNA polymerase, Y-family, little finger domain"/>
    <property type="match status" value="1"/>
</dbReference>
<dbReference type="InterPro" id="IPR001126">
    <property type="entry name" value="UmuC"/>
</dbReference>
<dbReference type="Gene3D" id="3.30.70.270">
    <property type="match status" value="1"/>
</dbReference>
<keyword evidence="6" id="KW-1185">Reference proteome</keyword>
<comment type="cofactor">
    <cofactor evidence="3">
        <name>Mg(2+)</name>
        <dbReference type="ChEBI" id="CHEBI:18420"/>
    </cofactor>
    <text evidence="3">Binds 2 magnesium ions per subunit.</text>
</comment>
<comment type="similarity">
    <text evidence="1 3">Belongs to the DNA polymerase type-Y family.</text>
</comment>
<keyword evidence="3" id="KW-0235">DNA replication</keyword>
<dbReference type="EMBL" id="JANGCH010000016">
    <property type="protein sequence ID" value="MCQ5122491.1"/>
    <property type="molecule type" value="Genomic_DNA"/>
</dbReference>
<keyword evidence="3" id="KW-0239">DNA-directed DNA polymerase</keyword>
<evidence type="ECO:0000256" key="1">
    <source>
        <dbReference type="ARBA" id="ARBA00010945"/>
    </source>
</evidence>
<reference evidence="5 6" key="1">
    <citation type="submission" date="2022-06" db="EMBL/GenBank/DDBJ databases">
        <title>Isolation of gut microbiota from human fecal samples.</title>
        <authorList>
            <person name="Pamer E.G."/>
            <person name="Barat B."/>
            <person name="Waligurski E."/>
            <person name="Medina S."/>
            <person name="Paddock L."/>
            <person name="Mostad J."/>
        </authorList>
    </citation>
    <scope>NUCLEOTIDE SEQUENCE [LARGE SCALE GENOMIC DNA]</scope>
    <source>
        <strain evidence="5 6">DFI.6.1</strain>
    </source>
</reference>
<dbReference type="SUPFAM" id="SSF100879">
    <property type="entry name" value="Lesion bypass DNA polymerase (Y-family), little finger domain"/>
    <property type="match status" value="1"/>
</dbReference>
<name>A0ABT1SMP7_9FIRM</name>
<evidence type="ECO:0000313" key="5">
    <source>
        <dbReference type="EMBL" id="MCQ5122491.1"/>
    </source>
</evidence>
<dbReference type="Gene3D" id="1.10.150.20">
    <property type="entry name" value="5' to 3' exonuclease, C-terminal subdomain"/>
    <property type="match status" value="1"/>
</dbReference>
<dbReference type="Pfam" id="PF11799">
    <property type="entry name" value="IMS_C"/>
    <property type="match status" value="1"/>
</dbReference>
<comment type="function">
    <text evidence="3">Poorly processive, error-prone DNA polymerase involved in untargeted mutagenesis. Copies undamaged DNA at stalled replication forks, which arise in vivo from mismatched or misaligned primer ends. These misaligned primers can be extended by PolIV. Exhibits no 3'-5' exonuclease (proofreading) activity. May be involved in translesional synthesis, in conjunction with the beta clamp from PolIII.</text>
</comment>
<keyword evidence="3" id="KW-0963">Cytoplasm</keyword>